<dbReference type="InterPro" id="IPR006311">
    <property type="entry name" value="TAT_signal"/>
</dbReference>
<dbReference type="PROSITE" id="PS51318">
    <property type="entry name" value="TAT"/>
    <property type="match status" value="1"/>
</dbReference>
<evidence type="ECO:0000256" key="1">
    <source>
        <dbReference type="ARBA" id="ARBA00022729"/>
    </source>
</evidence>
<dbReference type="NCBIfam" id="TIGR00787">
    <property type="entry name" value="dctP"/>
    <property type="match status" value="1"/>
</dbReference>
<dbReference type="GO" id="GO:0030246">
    <property type="term" value="F:carbohydrate binding"/>
    <property type="evidence" value="ECO:0007669"/>
    <property type="project" value="TreeGrafter"/>
</dbReference>
<evidence type="ECO:0000256" key="2">
    <source>
        <dbReference type="SAM" id="SignalP"/>
    </source>
</evidence>
<protein>
    <submittedName>
        <fullName evidence="3">C4-dicarboxylate ABC transporter substrate-binding protein</fullName>
    </submittedName>
</protein>
<dbReference type="PIRSF" id="PIRSF006470">
    <property type="entry name" value="DctB"/>
    <property type="match status" value="1"/>
</dbReference>
<dbReference type="Pfam" id="PF03480">
    <property type="entry name" value="DctP"/>
    <property type="match status" value="1"/>
</dbReference>
<name>A0A022KTP5_9MICO</name>
<dbReference type="Gene3D" id="3.40.190.170">
    <property type="entry name" value="Bacterial extracellular solute-binding protein, family 7"/>
    <property type="match status" value="1"/>
</dbReference>
<dbReference type="CDD" id="cd13671">
    <property type="entry name" value="PBP2_TRAP_SBP_like_3"/>
    <property type="match status" value="1"/>
</dbReference>
<evidence type="ECO:0000313" key="4">
    <source>
        <dbReference type="Proteomes" id="UP000019754"/>
    </source>
</evidence>
<feature type="signal peptide" evidence="2">
    <location>
        <begin position="1"/>
        <end position="26"/>
    </location>
</feature>
<dbReference type="RefSeq" id="WP_017823096.1">
    <property type="nucleotide sequence ID" value="NZ_AORC01000009.1"/>
</dbReference>
<proteinExistence type="predicted"/>
<dbReference type="Proteomes" id="UP000019754">
    <property type="component" value="Unassembled WGS sequence"/>
</dbReference>
<accession>A0A022KTP5</accession>
<comment type="caution">
    <text evidence="3">The sequence shown here is derived from an EMBL/GenBank/DDBJ whole genome shotgun (WGS) entry which is preliminary data.</text>
</comment>
<organism evidence="3 4">
    <name type="scientific">Brachybacterium muris UCD-AY4</name>
    <dbReference type="NCBI Taxonomy" id="1249481"/>
    <lineage>
        <taxon>Bacteria</taxon>
        <taxon>Bacillati</taxon>
        <taxon>Actinomycetota</taxon>
        <taxon>Actinomycetes</taxon>
        <taxon>Micrococcales</taxon>
        <taxon>Dermabacteraceae</taxon>
        <taxon>Brachybacterium</taxon>
    </lineage>
</organism>
<dbReference type="InterPro" id="IPR018389">
    <property type="entry name" value="DctP_fam"/>
</dbReference>
<keyword evidence="4" id="KW-1185">Reference proteome</keyword>
<reference evidence="3 4" key="1">
    <citation type="journal article" date="2013" name="Genome Announc.">
        <title>Draft genome sequence of an Actinobacterium, Brachybacterium muris strain UCD-AY4.</title>
        <authorList>
            <person name="Lo J.R."/>
            <person name="Lang J.M."/>
            <person name="Darling A.E."/>
            <person name="Eisen J.A."/>
            <person name="Coil D.A."/>
        </authorList>
    </citation>
    <scope>NUCLEOTIDE SEQUENCE [LARGE SCALE GENOMIC DNA]</scope>
    <source>
        <strain evidence="3 4">UCD-AY4</strain>
    </source>
</reference>
<gene>
    <name evidence="3" type="ORF">D641_0107810</name>
</gene>
<dbReference type="STRING" id="1249481.D641_0107810"/>
<evidence type="ECO:0000313" key="3">
    <source>
        <dbReference type="EMBL" id="EYT49325.1"/>
    </source>
</evidence>
<dbReference type="EMBL" id="AORC01000009">
    <property type="protein sequence ID" value="EYT49325.1"/>
    <property type="molecule type" value="Genomic_DNA"/>
</dbReference>
<dbReference type="GO" id="GO:0055085">
    <property type="term" value="P:transmembrane transport"/>
    <property type="evidence" value="ECO:0007669"/>
    <property type="project" value="InterPro"/>
</dbReference>
<dbReference type="PANTHER" id="PTHR33376">
    <property type="match status" value="1"/>
</dbReference>
<dbReference type="OrthoDB" id="9815946at2"/>
<dbReference type="HOGENOM" id="CLU_036176_4_0_11"/>
<feature type="chain" id="PRO_5001501482" evidence="2">
    <location>
        <begin position="27"/>
        <end position="348"/>
    </location>
</feature>
<keyword evidence="1 2" id="KW-0732">Signal</keyword>
<dbReference type="InterPro" id="IPR038404">
    <property type="entry name" value="TRAP_DctP_sf"/>
</dbReference>
<dbReference type="AlphaFoldDB" id="A0A022KTP5"/>
<dbReference type="PANTHER" id="PTHR33376:SF2">
    <property type="entry name" value="DICARBOXYLATE-BINDING PERIPLASMIC PROTEIN"/>
    <property type="match status" value="1"/>
</dbReference>
<dbReference type="GO" id="GO:0030288">
    <property type="term" value="C:outer membrane-bounded periplasmic space"/>
    <property type="evidence" value="ECO:0007669"/>
    <property type="project" value="InterPro"/>
</dbReference>
<dbReference type="InterPro" id="IPR004682">
    <property type="entry name" value="TRAP_DctP"/>
</dbReference>
<dbReference type="NCBIfam" id="NF037995">
    <property type="entry name" value="TRAP_S1"/>
    <property type="match status" value="1"/>
</dbReference>
<sequence>MNHALPTRRRALALAGAVGLGSMALASCGDPSRQMTSADASSSAPLTLSLANSLDPQHVTSKALAAFATEVEERSEGRLRISMFDSGQLGSEPQVLGQLRQGIVDMTRVGSPGLAAWNPGYHAFGLPYVFDSEEHYYAALDSDAMQRFFTSNEDAGLLGLTYFTSGARSFYTGSTPVRTPEDAAGLKIRIQDMRTQVRMMSALGASPIVMAFGDIYTALQTGLIDGAESNETALDQSGHGEVAKCFSLTEHTRIPDLLTIGTPAWERLDEQDRTTLREAAQAATENHKKDWATSIEESYSAAAEMGVEFIEDIDQEGFREATREVVDEFGADFPEVADVLDIIEKARG</sequence>